<dbReference type="InterPro" id="IPR000719">
    <property type="entry name" value="Prot_kinase_dom"/>
</dbReference>
<keyword evidence="3" id="KW-0723">Serine/threonine-protein kinase</keyword>
<keyword evidence="11" id="KW-1185">Reference proteome</keyword>
<comment type="caution">
    <text evidence="10">The sequence shown here is derived from an EMBL/GenBank/DDBJ whole genome shotgun (WGS) entry which is preliminary data.</text>
</comment>
<keyword evidence="4" id="KW-0808">Transferase</keyword>
<dbReference type="PANTHER" id="PTHR24056">
    <property type="entry name" value="CELL DIVISION PROTEIN KINASE"/>
    <property type="match status" value="1"/>
</dbReference>
<dbReference type="Pfam" id="PF00069">
    <property type="entry name" value="Pkinase"/>
    <property type="match status" value="1"/>
</dbReference>
<evidence type="ECO:0000313" key="11">
    <source>
        <dbReference type="Proteomes" id="UP001054837"/>
    </source>
</evidence>
<evidence type="ECO:0000256" key="3">
    <source>
        <dbReference type="ARBA" id="ARBA00022527"/>
    </source>
</evidence>
<dbReference type="GO" id="GO:0005524">
    <property type="term" value="F:ATP binding"/>
    <property type="evidence" value="ECO:0007669"/>
    <property type="project" value="UniProtKB-KW"/>
</dbReference>
<dbReference type="SUPFAM" id="SSF56112">
    <property type="entry name" value="Protein kinase-like (PK-like)"/>
    <property type="match status" value="1"/>
</dbReference>
<dbReference type="InterPro" id="IPR008271">
    <property type="entry name" value="Ser/Thr_kinase_AS"/>
</dbReference>
<sequence>MIMQQLLNGLFFLHAHHIMHRDLKPSNILITKFGIVKLAGFGLARCFRDATEDQPNRFTNGVATLWYRPPELLLGDRNYGPPVDMWAAGCVMAEMWTRSPIIEGNSEQEQLTLITDLCGSIDPESYPGCEELELYNKLILPNDRKRMVKESLQTCVEDDDALNLLDKLLVLDPKSRIDSISALEHDFFLNKPLPCSLEEMLSPFRHSMLSFFNTERQ</sequence>
<evidence type="ECO:0000259" key="9">
    <source>
        <dbReference type="PROSITE" id="PS50011"/>
    </source>
</evidence>
<dbReference type="SMART" id="SM00220">
    <property type="entry name" value="S_TKc"/>
    <property type="match status" value="1"/>
</dbReference>
<accession>A0AAV4PZ34</accession>
<dbReference type="Gene3D" id="1.10.510.10">
    <property type="entry name" value="Transferase(Phosphotransferase) domain 1"/>
    <property type="match status" value="1"/>
</dbReference>
<dbReference type="PANTHER" id="PTHR24056:SF233">
    <property type="entry name" value="CYCLIN-DEPENDENT KINASE 9"/>
    <property type="match status" value="1"/>
</dbReference>
<evidence type="ECO:0000256" key="2">
    <source>
        <dbReference type="ARBA" id="ARBA00006485"/>
    </source>
</evidence>
<evidence type="ECO:0000313" key="10">
    <source>
        <dbReference type="EMBL" id="GIY02314.1"/>
    </source>
</evidence>
<evidence type="ECO:0000256" key="1">
    <source>
        <dbReference type="ARBA" id="ARBA00004123"/>
    </source>
</evidence>
<comment type="similarity">
    <text evidence="2">Belongs to the protein kinase superfamily. CMGC Ser/Thr protein kinase family. CDC2/CDKX subfamily.</text>
</comment>
<dbReference type="PROSITE" id="PS50011">
    <property type="entry name" value="PROTEIN_KINASE_DOM"/>
    <property type="match status" value="1"/>
</dbReference>
<keyword evidence="6 10" id="KW-0418">Kinase</keyword>
<keyword evidence="8" id="KW-0539">Nucleus</keyword>
<dbReference type="FunFam" id="1.10.510.10:FF:000203">
    <property type="entry name" value="Cyclin-dependent kinase 9"/>
    <property type="match status" value="1"/>
</dbReference>
<evidence type="ECO:0000256" key="4">
    <source>
        <dbReference type="ARBA" id="ARBA00022679"/>
    </source>
</evidence>
<dbReference type="GO" id="GO:0004693">
    <property type="term" value="F:cyclin-dependent protein serine/threonine kinase activity"/>
    <property type="evidence" value="ECO:0007669"/>
    <property type="project" value="TreeGrafter"/>
</dbReference>
<dbReference type="InterPro" id="IPR011009">
    <property type="entry name" value="Kinase-like_dom_sf"/>
</dbReference>
<keyword evidence="5" id="KW-0547">Nucleotide-binding</keyword>
<dbReference type="EMBL" id="BPLQ01003666">
    <property type="protein sequence ID" value="GIY02314.1"/>
    <property type="molecule type" value="Genomic_DNA"/>
</dbReference>
<evidence type="ECO:0000256" key="6">
    <source>
        <dbReference type="ARBA" id="ARBA00022777"/>
    </source>
</evidence>
<dbReference type="GO" id="GO:0005634">
    <property type="term" value="C:nucleus"/>
    <property type="evidence" value="ECO:0007669"/>
    <property type="project" value="UniProtKB-SubCell"/>
</dbReference>
<gene>
    <name evidence="10" type="primary">cdk9</name>
    <name evidence="10" type="ORF">CDAR_112851</name>
</gene>
<reference evidence="10 11" key="1">
    <citation type="submission" date="2021-06" db="EMBL/GenBank/DDBJ databases">
        <title>Caerostris darwini draft genome.</title>
        <authorList>
            <person name="Kono N."/>
            <person name="Arakawa K."/>
        </authorList>
    </citation>
    <scope>NUCLEOTIDE SEQUENCE [LARGE SCALE GENOMIC DNA]</scope>
</reference>
<proteinExistence type="inferred from homology"/>
<dbReference type="PROSITE" id="PS00108">
    <property type="entry name" value="PROTEIN_KINASE_ST"/>
    <property type="match status" value="1"/>
</dbReference>
<evidence type="ECO:0000256" key="7">
    <source>
        <dbReference type="ARBA" id="ARBA00022840"/>
    </source>
</evidence>
<protein>
    <submittedName>
        <fullName evidence="10">Cyclin-dependent kinase 9</fullName>
    </submittedName>
</protein>
<evidence type="ECO:0000256" key="8">
    <source>
        <dbReference type="ARBA" id="ARBA00023242"/>
    </source>
</evidence>
<evidence type="ECO:0000256" key="5">
    <source>
        <dbReference type="ARBA" id="ARBA00022741"/>
    </source>
</evidence>
<dbReference type="InterPro" id="IPR050108">
    <property type="entry name" value="CDK"/>
</dbReference>
<dbReference type="AlphaFoldDB" id="A0AAV4PZ34"/>
<dbReference type="Proteomes" id="UP001054837">
    <property type="component" value="Unassembled WGS sequence"/>
</dbReference>
<keyword evidence="7" id="KW-0067">ATP-binding</keyword>
<dbReference type="GO" id="GO:0008353">
    <property type="term" value="F:RNA polymerase II CTD heptapeptide repeat kinase activity"/>
    <property type="evidence" value="ECO:0007669"/>
    <property type="project" value="TreeGrafter"/>
</dbReference>
<name>A0AAV4PZ34_9ARAC</name>
<organism evidence="10 11">
    <name type="scientific">Caerostris darwini</name>
    <dbReference type="NCBI Taxonomy" id="1538125"/>
    <lineage>
        <taxon>Eukaryota</taxon>
        <taxon>Metazoa</taxon>
        <taxon>Ecdysozoa</taxon>
        <taxon>Arthropoda</taxon>
        <taxon>Chelicerata</taxon>
        <taxon>Arachnida</taxon>
        <taxon>Araneae</taxon>
        <taxon>Araneomorphae</taxon>
        <taxon>Entelegynae</taxon>
        <taxon>Araneoidea</taxon>
        <taxon>Araneidae</taxon>
        <taxon>Caerostris</taxon>
    </lineage>
</organism>
<comment type="subcellular location">
    <subcellularLocation>
        <location evidence="1">Nucleus</location>
    </subcellularLocation>
</comment>
<feature type="domain" description="Protein kinase" evidence="9">
    <location>
        <begin position="1"/>
        <end position="188"/>
    </location>
</feature>